<protein>
    <submittedName>
        <fullName evidence="8">PLDc_N domain-containing protein</fullName>
    </submittedName>
</protein>
<evidence type="ECO:0000256" key="5">
    <source>
        <dbReference type="ARBA" id="ARBA00023136"/>
    </source>
</evidence>
<dbReference type="Proteomes" id="UP000325763">
    <property type="component" value="Chromosome"/>
</dbReference>
<evidence type="ECO:0000256" key="3">
    <source>
        <dbReference type="ARBA" id="ARBA00022692"/>
    </source>
</evidence>
<feature type="domain" description="Cardiolipin synthase N-terminal" evidence="7">
    <location>
        <begin position="60"/>
        <end position="103"/>
    </location>
</feature>
<keyword evidence="4 6" id="KW-1133">Transmembrane helix</keyword>
<keyword evidence="3 6" id="KW-0812">Transmembrane</keyword>
<reference evidence="8 9" key="1">
    <citation type="submission" date="2017-09" db="EMBL/GenBank/DDBJ databases">
        <title>Streptomyces genome completion.</title>
        <authorList>
            <person name="Lee N."/>
            <person name="Cho B.-K."/>
        </authorList>
    </citation>
    <scope>NUCLEOTIDE SEQUENCE [LARGE SCALE GENOMIC DNA]</scope>
    <source>
        <strain evidence="8 9">ATCC 14899</strain>
    </source>
</reference>
<dbReference type="InterPro" id="IPR027379">
    <property type="entry name" value="CLS_N"/>
</dbReference>
<name>A0A5P2WAH2_9ACTN</name>
<evidence type="ECO:0000313" key="9">
    <source>
        <dbReference type="Proteomes" id="UP000325763"/>
    </source>
</evidence>
<keyword evidence="2" id="KW-1003">Cell membrane</keyword>
<comment type="subcellular location">
    <subcellularLocation>
        <location evidence="1">Cell membrane</location>
        <topology evidence="1">Multi-pass membrane protein</topology>
    </subcellularLocation>
</comment>
<dbReference type="GO" id="GO:0005886">
    <property type="term" value="C:plasma membrane"/>
    <property type="evidence" value="ECO:0007669"/>
    <property type="project" value="UniProtKB-SubCell"/>
</dbReference>
<dbReference type="AlphaFoldDB" id="A0A5P2WAH2"/>
<evidence type="ECO:0000256" key="2">
    <source>
        <dbReference type="ARBA" id="ARBA00022475"/>
    </source>
</evidence>
<feature type="transmembrane region" description="Helical" evidence="6">
    <location>
        <begin position="81"/>
        <end position="101"/>
    </location>
</feature>
<dbReference type="KEGG" id="snq:CP978_27825"/>
<evidence type="ECO:0000256" key="1">
    <source>
        <dbReference type="ARBA" id="ARBA00004651"/>
    </source>
</evidence>
<accession>A0A5P2WAH2</accession>
<sequence>MHDPPPVTSPAAARFANTRRWPASLHPPPHREFCLVQAAIAHASGIPWAAIVPLAVAELALVAYCLVDLARHADSRHMPRWAWVLLCLFVNPFGAIAYLMVGRGEGR</sequence>
<organism evidence="8 9">
    <name type="scientific">Streptomyces nodosus</name>
    <dbReference type="NCBI Taxonomy" id="40318"/>
    <lineage>
        <taxon>Bacteria</taxon>
        <taxon>Bacillati</taxon>
        <taxon>Actinomycetota</taxon>
        <taxon>Actinomycetes</taxon>
        <taxon>Kitasatosporales</taxon>
        <taxon>Streptomycetaceae</taxon>
        <taxon>Streptomyces</taxon>
    </lineage>
</organism>
<dbReference type="EMBL" id="CP023747">
    <property type="protein sequence ID" value="QEV41862.1"/>
    <property type="molecule type" value="Genomic_DNA"/>
</dbReference>
<gene>
    <name evidence="8" type="ORF">CP978_27825</name>
</gene>
<feature type="transmembrane region" description="Helical" evidence="6">
    <location>
        <begin position="46"/>
        <end position="69"/>
    </location>
</feature>
<evidence type="ECO:0000313" key="8">
    <source>
        <dbReference type="EMBL" id="QEV41862.1"/>
    </source>
</evidence>
<evidence type="ECO:0000256" key="4">
    <source>
        <dbReference type="ARBA" id="ARBA00022989"/>
    </source>
</evidence>
<evidence type="ECO:0000256" key="6">
    <source>
        <dbReference type="SAM" id="Phobius"/>
    </source>
</evidence>
<evidence type="ECO:0000259" key="7">
    <source>
        <dbReference type="Pfam" id="PF13396"/>
    </source>
</evidence>
<dbReference type="Pfam" id="PF13396">
    <property type="entry name" value="PLDc_N"/>
    <property type="match status" value="1"/>
</dbReference>
<keyword evidence="5 6" id="KW-0472">Membrane</keyword>
<proteinExistence type="predicted"/>